<dbReference type="Proteomes" id="UP001139311">
    <property type="component" value="Unassembled WGS sequence"/>
</dbReference>
<evidence type="ECO:0000313" key="4">
    <source>
        <dbReference type="EMBL" id="MCB4820999.1"/>
    </source>
</evidence>
<evidence type="ECO:0000259" key="3">
    <source>
        <dbReference type="Pfam" id="PF22725"/>
    </source>
</evidence>
<dbReference type="Gene3D" id="3.40.50.720">
    <property type="entry name" value="NAD(P)-binding Rossmann-like Domain"/>
    <property type="match status" value="1"/>
</dbReference>
<dbReference type="GO" id="GO:0000166">
    <property type="term" value="F:nucleotide binding"/>
    <property type="evidence" value="ECO:0007669"/>
    <property type="project" value="InterPro"/>
</dbReference>
<dbReference type="PANTHER" id="PTHR43818:SF11">
    <property type="entry name" value="BCDNA.GH03377"/>
    <property type="match status" value="1"/>
</dbReference>
<dbReference type="PANTHER" id="PTHR43818">
    <property type="entry name" value="BCDNA.GH03377"/>
    <property type="match status" value="1"/>
</dbReference>
<proteinExistence type="predicted"/>
<gene>
    <name evidence="4" type="ORF">LHA35_04540</name>
</gene>
<dbReference type="InterPro" id="IPR000683">
    <property type="entry name" value="Gfo/Idh/MocA-like_OxRdtase_N"/>
</dbReference>
<dbReference type="GO" id="GO:0016491">
    <property type="term" value="F:oxidoreductase activity"/>
    <property type="evidence" value="ECO:0007669"/>
    <property type="project" value="UniProtKB-KW"/>
</dbReference>
<dbReference type="InterPro" id="IPR055170">
    <property type="entry name" value="GFO_IDH_MocA-like_dom"/>
</dbReference>
<evidence type="ECO:0000313" key="5">
    <source>
        <dbReference type="Proteomes" id="UP001139311"/>
    </source>
</evidence>
<sequence length="327" mass="34448">MLKAGIVGMGRWGRVLVESVQRRNDAGLRFVAGSTGTPAKARDWAAEQGIRLQESYEAVLADPEVEAVVLATPHRQHAAQVIAAAKRGKHVFVEKPFAMTKADAEAAVAAARAAGIVLALGHNRRFLPATAEMKRLLAEGALGTVLHAEGHISGPAAAGWREGMWRADRAESPLGGMGAMGIHMVDMLINLMGRFAEVTVQSHRRVLPHVDDTTAMLARFASGATCGFATLSLAPQTWRVALYGTKGSLEMRGQQQLVFVPVPGEGGEAWTRDYPKVDIEAAELSAFAAAVAGGPAYPLPLEEAIHGVAVFETMIGAAASGSSYAVP</sequence>
<organism evidence="4 5">
    <name type="scientific">Roseicella aerolata</name>
    <dbReference type="NCBI Taxonomy" id="2883479"/>
    <lineage>
        <taxon>Bacteria</taxon>
        <taxon>Pseudomonadati</taxon>
        <taxon>Pseudomonadota</taxon>
        <taxon>Alphaproteobacteria</taxon>
        <taxon>Acetobacterales</taxon>
        <taxon>Roseomonadaceae</taxon>
        <taxon>Roseicella</taxon>
    </lineage>
</organism>
<feature type="domain" description="GFO/IDH/MocA-like oxidoreductase" evidence="3">
    <location>
        <begin position="131"/>
        <end position="250"/>
    </location>
</feature>
<dbReference type="Pfam" id="PF22725">
    <property type="entry name" value="GFO_IDH_MocA_C3"/>
    <property type="match status" value="1"/>
</dbReference>
<keyword evidence="1" id="KW-0560">Oxidoreductase</keyword>
<feature type="domain" description="Gfo/Idh/MocA-like oxidoreductase N-terminal" evidence="2">
    <location>
        <begin position="3"/>
        <end position="122"/>
    </location>
</feature>
<evidence type="ECO:0000259" key="2">
    <source>
        <dbReference type="Pfam" id="PF01408"/>
    </source>
</evidence>
<dbReference type="EMBL" id="JAJAQI010000005">
    <property type="protein sequence ID" value="MCB4820999.1"/>
    <property type="molecule type" value="Genomic_DNA"/>
</dbReference>
<dbReference type="InterPro" id="IPR050463">
    <property type="entry name" value="Gfo/Idh/MocA_oxidrdct_glycsds"/>
</dbReference>
<dbReference type="InterPro" id="IPR036291">
    <property type="entry name" value="NAD(P)-bd_dom_sf"/>
</dbReference>
<dbReference type="SUPFAM" id="SSF51735">
    <property type="entry name" value="NAD(P)-binding Rossmann-fold domains"/>
    <property type="match status" value="1"/>
</dbReference>
<evidence type="ECO:0000256" key="1">
    <source>
        <dbReference type="ARBA" id="ARBA00023002"/>
    </source>
</evidence>
<dbReference type="AlphaFoldDB" id="A0A9X1IA35"/>
<name>A0A9X1IA35_9PROT</name>
<dbReference type="RefSeq" id="WP_226605074.1">
    <property type="nucleotide sequence ID" value="NZ_JAJAQI010000005.1"/>
</dbReference>
<dbReference type="Gene3D" id="3.30.360.10">
    <property type="entry name" value="Dihydrodipicolinate Reductase, domain 2"/>
    <property type="match status" value="1"/>
</dbReference>
<reference evidence="4" key="1">
    <citation type="submission" date="2021-10" db="EMBL/GenBank/DDBJ databases">
        <title>Roseicella aerolatum sp. nov., isolated from aerosols of e-waste dismantling site.</title>
        <authorList>
            <person name="Qin T."/>
        </authorList>
    </citation>
    <scope>NUCLEOTIDE SEQUENCE</scope>
    <source>
        <strain evidence="4">GB24</strain>
    </source>
</reference>
<protein>
    <submittedName>
        <fullName evidence="4">Gfo/Idh/MocA family oxidoreductase</fullName>
    </submittedName>
</protein>
<accession>A0A9X1IA35</accession>
<dbReference type="SUPFAM" id="SSF55347">
    <property type="entry name" value="Glyceraldehyde-3-phosphate dehydrogenase-like, C-terminal domain"/>
    <property type="match status" value="1"/>
</dbReference>
<dbReference type="Pfam" id="PF01408">
    <property type="entry name" value="GFO_IDH_MocA"/>
    <property type="match status" value="1"/>
</dbReference>
<keyword evidence="5" id="KW-1185">Reference proteome</keyword>
<comment type="caution">
    <text evidence="4">The sequence shown here is derived from an EMBL/GenBank/DDBJ whole genome shotgun (WGS) entry which is preliminary data.</text>
</comment>